<reference evidence="12" key="2">
    <citation type="submission" date="2025-08" db="UniProtKB">
        <authorList>
            <consortium name="Ensembl"/>
        </authorList>
    </citation>
    <scope>IDENTIFICATION</scope>
</reference>
<evidence type="ECO:0000256" key="5">
    <source>
        <dbReference type="ARBA" id="ARBA00023125"/>
    </source>
</evidence>
<dbReference type="InParanoid" id="G1QJF1"/>
<dbReference type="GO" id="GO:0008306">
    <property type="term" value="P:associative learning"/>
    <property type="evidence" value="ECO:0007669"/>
    <property type="project" value="Ensembl"/>
</dbReference>
<keyword evidence="13" id="KW-1185">Reference proteome</keyword>
<name>G1QJF1_NOMLE</name>
<dbReference type="CDD" id="cd19720">
    <property type="entry name" value="bHLH_TS_NeuroD2"/>
    <property type="match status" value="1"/>
</dbReference>
<keyword evidence="8 9" id="KW-0539">Nucleus</keyword>
<dbReference type="PANTHER" id="PTHR19290:SF83">
    <property type="entry name" value="NEUROGENIC DIFFERENTIATION FACTOR 2"/>
    <property type="match status" value="1"/>
</dbReference>
<dbReference type="Ensembl" id="ENSNLET00000001106.2">
    <property type="protein sequence ID" value="ENSNLEP00000001045.2"/>
    <property type="gene ID" value="ENSNLEG00000000900.2"/>
</dbReference>
<dbReference type="Pfam" id="PF00010">
    <property type="entry name" value="HLH"/>
    <property type="match status" value="1"/>
</dbReference>
<dbReference type="GO" id="GO:0005634">
    <property type="term" value="C:nucleus"/>
    <property type="evidence" value="ECO:0007669"/>
    <property type="project" value="UniProtKB-SubCell"/>
</dbReference>
<dbReference type="GO" id="GO:0050850">
    <property type="term" value="P:positive regulation of calcium-mediated signaling"/>
    <property type="evidence" value="ECO:0007669"/>
    <property type="project" value="Ensembl"/>
</dbReference>
<dbReference type="GeneTree" id="ENSGT00940000160871"/>
<evidence type="ECO:0000256" key="10">
    <source>
        <dbReference type="SAM" id="MobiDB-lite"/>
    </source>
</evidence>
<feature type="compositionally biased region" description="Acidic residues" evidence="10">
    <location>
        <begin position="62"/>
        <end position="79"/>
    </location>
</feature>
<comment type="subcellular location">
    <subcellularLocation>
        <location evidence="9">Nucleus</location>
    </subcellularLocation>
</comment>
<feature type="compositionally biased region" description="Basic residues" evidence="10">
    <location>
        <begin position="83"/>
        <end position="95"/>
    </location>
</feature>
<dbReference type="InterPro" id="IPR016637">
    <property type="entry name" value="TF_bHLH_NeuroD"/>
</dbReference>
<dbReference type="AlphaFoldDB" id="G1QJF1"/>
<evidence type="ECO:0000256" key="2">
    <source>
        <dbReference type="ARBA" id="ARBA00022782"/>
    </source>
</evidence>
<evidence type="ECO:0000313" key="12">
    <source>
        <dbReference type="Ensembl" id="ENSNLEP00000001045.2"/>
    </source>
</evidence>
<keyword evidence="6" id="KW-0010">Activator</keyword>
<reference evidence="12" key="3">
    <citation type="submission" date="2025-09" db="UniProtKB">
        <authorList>
            <consortium name="Ensembl"/>
        </authorList>
    </citation>
    <scope>IDENTIFICATION</scope>
</reference>
<keyword evidence="1 9" id="KW-0217">Developmental protein</keyword>
<dbReference type="InterPro" id="IPR050359">
    <property type="entry name" value="bHLH_transcription_factors"/>
</dbReference>
<dbReference type="InterPro" id="IPR011598">
    <property type="entry name" value="bHLH_dom"/>
</dbReference>
<evidence type="ECO:0000259" key="11">
    <source>
        <dbReference type="PROSITE" id="PS50888"/>
    </source>
</evidence>
<evidence type="ECO:0000256" key="8">
    <source>
        <dbReference type="ARBA" id="ARBA00023242"/>
    </source>
</evidence>
<evidence type="ECO:0000256" key="6">
    <source>
        <dbReference type="ARBA" id="ARBA00023159"/>
    </source>
</evidence>
<dbReference type="GO" id="GO:0045666">
    <property type="term" value="P:positive regulation of neuron differentiation"/>
    <property type="evidence" value="ECO:0007669"/>
    <property type="project" value="Ensembl"/>
</dbReference>
<dbReference type="PANTHER" id="PTHR19290">
    <property type="entry name" value="BASIC HELIX-LOOP-HELIX PROTEIN NEUROGENIN-RELATED"/>
    <property type="match status" value="1"/>
</dbReference>
<dbReference type="GO" id="GO:0071257">
    <property type="term" value="P:cellular response to electrical stimulus"/>
    <property type="evidence" value="ECO:0007669"/>
    <property type="project" value="Ensembl"/>
</dbReference>
<dbReference type="HOGENOM" id="CLU_055134_0_1_1"/>
<dbReference type="GO" id="GO:0001228">
    <property type="term" value="F:DNA-binding transcription activator activity, RNA polymerase II-specific"/>
    <property type="evidence" value="ECO:0007669"/>
    <property type="project" value="Ensembl"/>
</dbReference>
<dbReference type="GO" id="GO:0090129">
    <property type="term" value="P:positive regulation of synapse maturation"/>
    <property type="evidence" value="ECO:0007669"/>
    <property type="project" value="Ensembl"/>
</dbReference>
<dbReference type="GO" id="GO:0001662">
    <property type="term" value="P:behavioral fear response"/>
    <property type="evidence" value="ECO:0007669"/>
    <property type="project" value="Ensembl"/>
</dbReference>
<dbReference type="GO" id="GO:0061564">
    <property type="term" value="P:axon development"/>
    <property type="evidence" value="ECO:0007669"/>
    <property type="project" value="TreeGrafter"/>
</dbReference>
<feature type="compositionally biased region" description="Pro residues" evidence="10">
    <location>
        <begin position="36"/>
        <end position="46"/>
    </location>
</feature>
<gene>
    <name evidence="12" type="primary">NEUROD2</name>
</gene>
<keyword evidence="3 9" id="KW-0524">Neurogenesis</keyword>
<keyword evidence="4 9" id="KW-0805">Transcription regulation</keyword>
<dbReference type="FunCoup" id="G1QJF1">
    <property type="interactions" value="400"/>
</dbReference>
<proteinExistence type="predicted"/>
<keyword evidence="2 9" id="KW-0221">Differentiation</keyword>
<dbReference type="GO" id="GO:0071277">
    <property type="term" value="P:cellular response to calcium ion"/>
    <property type="evidence" value="ECO:0007669"/>
    <property type="project" value="Ensembl"/>
</dbReference>
<feature type="region of interest" description="Disordered" evidence="10">
    <location>
        <begin position="1"/>
        <end position="95"/>
    </location>
</feature>
<reference evidence="12 13" key="1">
    <citation type="submission" date="2012-10" db="EMBL/GenBank/DDBJ databases">
        <authorList>
            <consortium name="Gibbon Genome Sequencing Consortium"/>
        </authorList>
    </citation>
    <scope>NUCLEOTIDE SEQUENCE [LARGE SCALE GENOMIC DNA]</scope>
</reference>
<evidence type="ECO:0000313" key="13">
    <source>
        <dbReference type="Proteomes" id="UP000001073"/>
    </source>
</evidence>
<dbReference type="Gene3D" id="4.10.280.10">
    <property type="entry name" value="Helix-loop-helix DNA-binding domain"/>
    <property type="match status" value="1"/>
</dbReference>
<dbReference type="GO" id="GO:0031915">
    <property type="term" value="P:positive regulation of synaptic plasticity"/>
    <property type="evidence" value="ECO:0007669"/>
    <property type="project" value="Ensembl"/>
</dbReference>
<dbReference type="GO" id="GO:2000297">
    <property type="term" value="P:negative regulation of synapse maturation"/>
    <property type="evidence" value="ECO:0007669"/>
    <property type="project" value="Ensembl"/>
</dbReference>
<dbReference type="InterPro" id="IPR022575">
    <property type="entry name" value="NeuroD_DUF"/>
</dbReference>
<dbReference type="Proteomes" id="UP000001073">
    <property type="component" value="Chromosome 19"/>
</dbReference>
<dbReference type="SUPFAM" id="SSF47459">
    <property type="entry name" value="HLH, helix-loop-helix DNA-binding domain"/>
    <property type="match status" value="1"/>
</dbReference>
<protein>
    <recommendedName>
        <fullName evidence="9">Neurogenic differentiation factor</fullName>
    </recommendedName>
</protein>
<dbReference type="SMART" id="SM00353">
    <property type="entry name" value="HLH"/>
    <property type="match status" value="1"/>
</dbReference>
<dbReference type="OMA" id="LPYDMHL"/>
<dbReference type="PIRSF" id="PIRSF015618">
    <property type="entry name" value="bHLH_NeuroD"/>
    <property type="match status" value="1"/>
</dbReference>
<organism evidence="12 13">
    <name type="scientific">Nomascus leucogenys</name>
    <name type="common">Northern white-cheeked gibbon</name>
    <name type="synonym">Hylobates leucogenys</name>
    <dbReference type="NCBI Taxonomy" id="61853"/>
    <lineage>
        <taxon>Eukaryota</taxon>
        <taxon>Metazoa</taxon>
        <taxon>Chordata</taxon>
        <taxon>Craniata</taxon>
        <taxon>Vertebrata</taxon>
        <taxon>Euteleostomi</taxon>
        <taxon>Mammalia</taxon>
        <taxon>Eutheria</taxon>
        <taxon>Euarchontoglires</taxon>
        <taxon>Primates</taxon>
        <taxon>Haplorrhini</taxon>
        <taxon>Catarrhini</taxon>
        <taxon>Hylobatidae</taxon>
        <taxon>Nomascus</taxon>
    </lineage>
</organism>
<keyword evidence="7 9" id="KW-0804">Transcription</keyword>
<dbReference type="GO" id="GO:0021695">
    <property type="term" value="P:cerebellar cortex development"/>
    <property type="evidence" value="ECO:0007669"/>
    <property type="project" value="Ensembl"/>
</dbReference>
<sequence length="364" mass="40060">MLTRLFSEPGLLSDVPKFASWGDGERRRAEERKGPTRPPPPPPPVPFLGEEGPEVKEKGELGGEEEEEEEEEEGLDEAEGERPKKRGPKKRKMTKARLERFKLRRQKANARERNRMHDLNAALDNLRKVVPCYSKTQKLSKIETLRLAKNYIWALSEILRSGKRPDLVSYVQTLCKGLSQPTTNLVAGCLQLNSRNFLTEQGADGTGRFHGSGGPFAMHPYPYPCSRLAGAQCQAAGGLGGGAAHALRTHGYCAAYETLYAAAGGGGASPDYNSSEYEGPLSPPLCLNGNFSLKQDSSPDHEKSYHYSMHYSALPGSRPTGHGLVFGSSAVRGGVHSENLLSYDMHLHHDRGPMYEELNAFFHN</sequence>
<dbReference type="GO" id="GO:0070888">
    <property type="term" value="F:E-box binding"/>
    <property type="evidence" value="ECO:0007669"/>
    <property type="project" value="Ensembl"/>
</dbReference>
<accession>G1QJF1</accession>
<dbReference type="STRING" id="61853.ENSNLEP00000001045"/>
<feature type="domain" description="BHLH" evidence="11">
    <location>
        <begin position="103"/>
        <end position="155"/>
    </location>
</feature>
<dbReference type="FunFam" id="4.10.280.10:FF:000006">
    <property type="entry name" value="Neurogenic differentiation factor"/>
    <property type="match status" value="1"/>
</dbReference>
<dbReference type="InterPro" id="IPR036638">
    <property type="entry name" value="HLH_DNA-bd_sf"/>
</dbReference>
<feature type="compositionally biased region" description="Basic and acidic residues" evidence="10">
    <location>
        <begin position="23"/>
        <end position="34"/>
    </location>
</feature>
<evidence type="ECO:0000256" key="9">
    <source>
        <dbReference type="PIRNR" id="PIRNR015618"/>
    </source>
</evidence>
<keyword evidence="5 9" id="KW-0238">DNA-binding</keyword>
<dbReference type="GO" id="GO:0007423">
    <property type="term" value="P:sensory organ development"/>
    <property type="evidence" value="ECO:0007669"/>
    <property type="project" value="TreeGrafter"/>
</dbReference>
<evidence type="ECO:0000256" key="3">
    <source>
        <dbReference type="ARBA" id="ARBA00022902"/>
    </source>
</evidence>
<dbReference type="EMBL" id="ADFV01106017">
    <property type="status" value="NOT_ANNOTATED_CDS"/>
    <property type="molecule type" value="Genomic_DNA"/>
</dbReference>
<dbReference type="GO" id="GO:0046982">
    <property type="term" value="F:protein heterodimerization activity"/>
    <property type="evidence" value="ECO:0007669"/>
    <property type="project" value="Ensembl"/>
</dbReference>
<dbReference type="EMBL" id="ADFV01106018">
    <property type="status" value="NOT_ANNOTATED_CDS"/>
    <property type="molecule type" value="Genomic_DNA"/>
</dbReference>
<evidence type="ECO:0000256" key="7">
    <source>
        <dbReference type="ARBA" id="ARBA00023163"/>
    </source>
</evidence>
<dbReference type="eggNOG" id="KOG3898">
    <property type="taxonomic scope" value="Eukaryota"/>
</dbReference>
<evidence type="ECO:0000256" key="1">
    <source>
        <dbReference type="ARBA" id="ARBA00022473"/>
    </source>
</evidence>
<dbReference type="GO" id="GO:0016567">
    <property type="term" value="P:protein ubiquitination"/>
    <property type="evidence" value="ECO:0007669"/>
    <property type="project" value="Ensembl"/>
</dbReference>
<dbReference type="Pfam" id="PF12533">
    <property type="entry name" value="Neuro_bHLH"/>
    <property type="match status" value="1"/>
</dbReference>
<dbReference type="PROSITE" id="PS50888">
    <property type="entry name" value="BHLH"/>
    <property type="match status" value="1"/>
</dbReference>
<evidence type="ECO:0000256" key="4">
    <source>
        <dbReference type="ARBA" id="ARBA00023015"/>
    </source>
</evidence>